<comment type="similarity">
    <text evidence="6">Belongs to the peptidase M24A family. Methionine aminopeptidase type 1 subfamily.</text>
</comment>
<feature type="binding site" evidence="6">
    <location>
        <position position="242"/>
    </location>
    <ligand>
        <name>a divalent metal cation</name>
        <dbReference type="ChEBI" id="CHEBI:60240"/>
        <label>2</label>
        <note>catalytic</note>
    </ligand>
</feature>
<evidence type="ECO:0000256" key="3">
    <source>
        <dbReference type="ARBA" id="ARBA00022670"/>
    </source>
</evidence>
<comment type="function">
    <text evidence="1 6">Removes the N-terminal methionine from nascent proteins. The N-terminal methionine is often cleaved when the second residue in the primary sequence is small and uncharged (Met-Ala-, Cys, Gly, Pro, Ser, Thr, or Val). Requires deformylation of the N(alpha)-formylated initiator methionine before it can be hydrolyzed.</text>
</comment>
<proteinExistence type="inferred from homology"/>
<evidence type="ECO:0000259" key="8">
    <source>
        <dbReference type="Pfam" id="PF00557"/>
    </source>
</evidence>
<dbReference type="GO" id="GO:0004239">
    <property type="term" value="F:initiator methionyl aminopeptidase activity"/>
    <property type="evidence" value="ECO:0007669"/>
    <property type="project" value="UniProtKB-UniRule"/>
</dbReference>
<dbReference type="InterPro" id="IPR002467">
    <property type="entry name" value="Pept_M24A_MAP1"/>
</dbReference>
<comment type="cofactor">
    <cofactor evidence="6">
        <name>Co(2+)</name>
        <dbReference type="ChEBI" id="CHEBI:48828"/>
    </cofactor>
    <cofactor evidence="6">
        <name>Zn(2+)</name>
        <dbReference type="ChEBI" id="CHEBI:29105"/>
    </cofactor>
    <cofactor evidence="6">
        <name>Mn(2+)</name>
        <dbReference type="ChEBI" id="CHEBI:29035"/>
    </cofactor>
    <cofactor evidence="6">
        <name>Fe(2+)</name>
        <dbReference type="ChEBI" id="CHEBI:29033"/>
    </cofactor>
    <text evidence="6">Binds 2 divalent metal cations per subunit. Has a high-affinity and a low affinity metal-binding site. The true nature of the physiological cofactor is under debate. The enzyme is active with cobalt, zinc, manganese or divalent iron ions. Most likely, methionine aminopeptidases function as mononuclear Fe(2+)-metalloproteases under physiological conditions, and the catalytically relevant metal-binding site has been assigned to the histidine-containing high-affinity site.</text>
</comment>
<dbReference type="EC" id="3.4.11.18" evidence="6 7"/>
<comment type="subunit">
    <text evidence="6">Monomer.</text>
</comment>
<dbReference type="GO" id="GO:0070006">
    <property type="term" value="F:metalloaminopeptidase activity"/>
    <property type="evidence" value="ECO:0007669"/>
    <property type="project" value="UniProtKB-UniRule"/>
</dbReference>
<dbReference type="EMBL" id="CP045529">
    <property type="protein sequence ID" value="QFU97340.1"/>
    <property type="molecule type" value="Genomic_DNA"/>
</dbReference>
<dbReference type="AlphaFoldDB" id="A0A5P9Q890"/>
<feature type="domain" description="Peptidase M24" evidence="8">
    <location>
        <begin position="17"/>
        <end position="247"/>
    </location>
</feature>
<keyword evidence="4 6" id="KW-0479">Metal-binding</keyword>
<keyword evidence="10" id="KW-1185">Reference proteome</keyword>
<feature type="binding site" evidence="6">
    <location>
        <position position="185"/>
    </location>
    <ligand>
        <name>substrate</name>
    </ligand>
</feature>
<feature type="binding site" evidence="6">
    <location>
        <position position="82"/>
    </location>
    <ligand>
        <name>substrate</name>
    </ligand>
</feature>
<dbReference type="CDD" id="cd01086">
    <property type="entry name" value="MetAP1"/>
    <property type="match status" value="1"/>
</dbReference>
<feature type="binding site" evidence="6">
    <location>
        <position position="242"/>
    </location>
    <ligand>
        <name>a divalent metal cation</name>
        <dbReference type="ChEBI" id="CHEBI:60240"/>
        <label>1</label>
    </ligand>
</feature>
<evidence type="ECO:0000313" key="10">
    <source>
        <dbReference type="Proteomes" id="UP000326702"/>
    </source>
</evidence>
<accession>A0A5P9Q890</accession>
<dbReference type="InterPro" id="IPR036005">
    <property type="entry name" value="Creatinase/aminopeptidase-like"/>
</dbReference>
<organism evidence="9 10">
    <name type="scientific">Luteimicrobium xylanilyticum</name>
    <dbReference type="NCBI Taxonomy" id="1133546"/>
    <lineage>
        <taxon>Bacteria</taxon>
        <taxon>Bacillati</taxon>
        <taxon>Actinomycetota</taxon>
        <taxon>Actinomycetes</taxon>
        <taxon>Micrococcales</taxon>
        <taxon>Luteimicrobium</taxon>
    </lineage>
</organism>
<dbReference type="KEGG" id="lxl:KDY119_00838"/>
<gene>
    <name evidence="6" type="primary">map</name>
    <name evidence="9" type="ORF">KDY119_00838</name>
</gene>
<dbReference type="RefSeq" id="WP_036953258.1">
    <property type="nucleotide sequence ID" value="NZ_BAABIH010000001.1"/>
</dbReference>
<evidence type="ECO:0000256" key="5">
    <source>
        <dbReference type="ARBA" id="ARBA00022801"/>
    </source>
</evidence>
<feature type="binding site" evidence="6">
    <location>
        <position position="110"/>
    </location>
    <ligand>
        <name>a divalent metal cation</name>
        <dbReference type="ChEBI" id="CHEBI:60240"/>
        <label>1</label>
    </ligand>
</feature>
<dbReference type="Pfam" id="PF00557">
    <property type="entry name" value="Peptidase_M24"/>
    <property type="match status" value="1"/>
</dbReference>
<dbReference type="GO" id="GO:0046872">
    <property type="term" value="F:metal ion binding"/>
    <property type="evidence" value="ECO:0007669"/>
    <property type="project" value="UniProtKB-UniRule"/>
</dbReference>
<evidence type="ECO:0000313" key="9">
    <source>
        <dbReference type="EMBL" id="QFU97340.1"/>
    </source>
</evidence>
<feature type="binding site" evidence="6">
    <location>
        <position position="211"/>
    </location>
    <ligand>
        <name>a divalent metal cation</name>
        <dbReference type="ChEBI" id="CHEBI:60240"/>
        <label>2</label>
        <note>catalytic</note>
    </ligand>
</feature>
<dbReference type="HAMAP" id="MF_01974">
    <property type="entry name" value="MetAP_1"/>
    <property type="match status" value="1"/>
</dbReference>
<name>A0A5P9Q890_9MICO</name>
<dbReference type="InterPro" id="IPR001714">
    <property type="entry name" value="Pept_M24_MAP"/>
</dbReference>
<dbReference type="PANTHER" id="PTHR43330">
    <property type="entry name" value="METHIONINE AMINOPEPTIDASE"/>
    <property type="match status" value="1"/>
</dbReference>
<protein>
    <recommendedName>
        <fullName evidence="6 7">Methionine aminopeptidase</fullName>
        <shortName evidence="6">MAP</shortName>
        <shortName evidence="6">MetAP</shortName>
        <ecNumber evidence="6 7">3.4.11.18</ecNumber>
    </recommendedName>
    <alternativeName>
        <fullName evidence="6">Peptidase M</fullName>
    </alternativeName>
</protein>
<evidence type="ECO:0000256" key="7">
    <source>
        <dbReference type="RuleBase" id="RU003653"/>
    </source>
</evidence>
<dbReference type="Gene3D" id="3.90.230.10">
    <property type="entry name" value="Creatinase/methionine aminopeptidase superfamily"/>
    <property type="match status" value="1"/>
</dbReference>
<evidence type="ECO:0000256" key="4">
    <source>
        <dbReference type="ARBA" id="ARBA00022723"/>
    </source>
</evidence>
<dbReference type="PROSITE" id="PS00680">
    <property type="entry name" value="MAP_1"/>
    <property type="match status" value="1"/>
</dbReference>
<feature type="binding site" evidence="6">
    <location>
        <position position="178"/>
    </location>
    <ligand>
        <name>a divalent metal cation</name>
        <dbReference type="ChEBI" id="CHEBI:60240"/>
        <label>2</label>
        <note>catalytic</note>
    </ligand>
</feature>
<dbReference type="GO" id="GO:0006508">
    <property type="term" value="P:proteolysis"/>
    <property type="evidence" value="ECO:0007669"/>
    <property type="project" value="UniProtKB-KW"/>
</dbReference>
<dbReference type="PANTHER" id="PTHR43330:SF27">
    <property type="entry name" value="METHIONINE AMINOPEPTIDASE"/>
    <property type="match status" value="1"/>
</dbReference>
<feature type="binding site" evidence="6">
    <location>
        <position position="99"/>
    </location>
    <ligand>
        <name>a divalent metal cation</name>
        <dbReference type="ChEBI" id="CHEBI:60240"/>
        <label>1</label>
    </ligand>
</feature>
<feature type="binding site" evidence="6">
    <location>
        <position position="110"/>
    </location>
    <ligand>
        <name>a divalent metal cation</name>
        <dbReference type="ChEBI" id="CHEBI:60240"/>
        <label>2</label>
        <note>catalytic</note>
    </ligand>
</feature>
<dbReference type="InterPro" id="IPR000994">
    <property type="entry name" value="Pept_M24"/>
</dbReference>
<dbReference type="OrthoDB" id="9802055at2"/>
<dbReference type="GO" id="GO:0005829">
    <property type="term" value="C:cytosol"/>
    <property type="evidence" value="ECO:0007669"/>
    <property type="project" value="TreeGrafter"/>
</dbReference>
<dbReference type="Proteomes" id="UP000326702">
    <property type="component" value="Chromosome"/>
</dbReference>
<reference evidence="9 10" key="1">
    <citation type="submission" date="2019-10" db="EMBL/GenBank/DDBJ databases">
        <title>Genome sequence of Luteimicrobium xylanilyticum HY-24.</title>
        <authorList>
            <person name="Kim D.Y."/>
            <person name="Park H.-Y."/>
        </authorList>
    </citation>
    <scope>NUCLEOTIDE SEQUENCE [LARGE SCALE GENOMIC DNA]</scope>
    <source>
        <strain evidence="9 10">HY-24</strain>
    </source>
</reference>
<sequence length="276" mass="28295">MFGRDRIEYKTPDQVRLMRRAGLVVADVHDAVRAAVAVGVTTADLDAVAADVIRAAGATSSFLGYEGYPATVCVSVNDEVIHGIPGERVLRPGDVVSVDAGAVVGGWHGDAAFSVVLPGPDGAAADPADVALVDATERAMWAGIAALAAGGRIGDVGVAVEEVAEGGPYGIVEDYVGHGIGTQMHQDPDVPNYRTRGRGPRVRPGLCVAVEPMLTRGDATTQLCEDEWTVVTDDGSRAAHCEHTVAVLEGGLWVLTAPDGGAAGLAPFGVTVAPLD</sequence>
<dbReference type="NCBIfam" id="TIGR00500">
    <property type="entry name" value="met_pdase_I"/>
    <property type="match status" value="1"/>
</dbReference>
<keyword evidence="5 6" id="KW-0378">Hydrolase</keyword>
<keyword evidence="2 6" id="KW-0031">Aminopeptidase</keyword>
<dbReference type="SUPFAM" id="SSF55920">
    <property type="entry name" value="Creatinase/aminopeptidase"/>
    <property type="match status" value="1"/>
</dbReference>
<keyword evidence="3 6" id="KW-0645">Protease</keyword>
<comment type="catalytic activity">
    <reaction evidence="6 7">
        <text>Release of N-terminal amino acids, preferentially methionine, from peptides and arylamides.</text>
        <dbReference type="EC" id="3.4.11.18"/>
    </reaction>
</comment>
<evidence type="ECO:0000256" key="1">
    <source>
        <dbReference type="ARBA" id="ARBA00002521"/>
    </source>
</evidence>
<evidence type="ECO:0000256" key="2">
    <source>
        <dbReference type="ARBA" id="ARBA00022438"/>
    </source>
</evidence>
<dbReference type="PRINTS" id="PR00599">
    <property type="entry name" value="MAPEPTIDASE"/>
</dbReference>
<evidence type="ECO:0000256" key="6">
    <source>
        <dbReference type="HAMAP-Rule" id="MF_01974"/>
    </source>
</evidence>